<evidence type="ECO:0000256" key="1">
    <source>
        <dbReference type="SAM" id="Phobius"/>
    </source>
</evidence>
<feature type="transmembrane region" description="Helical" evidence="1">
    <location>
        <begin position="20"/>
        <end position="41"/>
    </location>
</feature>
<reference evidence="2 3" key="1">
    <citation type="journal article" date="2016" name="Nat. Commun.">
        <title>Thousands of microbial genomes shed light on interconnected biogeochemical processes in an aquifer system.</title>
        <authorList>
            <person name="Anantharaman K."/>
            <person name="Brown C.T."/>
            <person name="Hug L.A."/>
            <person name="Sharon I."/>
            <person name="Castelle C.J."/>
            <person name="Probst A.J."/>
            <person name="Thomas B.C."/>
            <person name="Singh A."/>
            <person name="Wilkins M.J."/>
            <person name="Karaoz U."/>
            <person name="Brodie E.L."/>
            <person name="Williams K.H."/>
            <person name="Hubbard S.S."/>
            <person name="Banfield J.F."/>
        </authorList>
    </citation>
    <scope>NUCLEOTIDE SEQUENCE [LARGE SCALE GENOMIC DNA]</scope>
</reference>
<dbReference type="Pfam" id="PF18910">
    <property type="entry name" value="DUF5665"/>
    <property type="match status" value="1"/>
</dbReference>
<comment type="caution">
    <text evidence="2">The sequence shown here is derived from an EMBL/GenBank/DDBJ whole genome shotgun (WGS) entry which is preliminary data.</text>
</comment>
<keyword evidence="1" id="KW-0472">Membrane</keyword>
<evidence type="ECO:0000313" key="2">
    <source>
        <dbReference type="EMBL" id="OGG01921.1"/>
    </source>
</evidence>
<keyword evidence="1" id="KW-0812">Transmembrane</keyword>
<organism evidence="2 3">
    <name type="scientific">Candidatus Gottesmanbacteria bacterium RBG_16_52_11</name>
    <dbReference type="NCBI Taxonomy" id="1798374"/>
    <lineage>
        <taxon>Bacteria</taxon>
        <taxon>Candidatus Gottesmaniibacteriota</taxon>
    </lineage>
</organism>
<dbReference type="EMBL" id="MFJD01000009">
    <property type="protein sequence ID" value="OGG01921.1"/>
    <property type="molecule type" value="Genomic_DNA"/>
</dbReference>
<proteinExistence type="predicted"/>
<gene>
    <name evidence="2" type="ORF">A2Z33_01640</name>
</gene>
<keyword evidence="1" id="KW-1133">Transmembrane helix</keyword>
<name>A0A1F5YNZ4_9BACT</name>
<sequence length="70" mass="7585">MKQEGRSFISDFKEGIVRGIGYSFGVTFGFLIISTVVLSVLHALGGVPVIGSWIAVLVESVQQALKNRNF</sequence>
<dbReference type="InterPro" id="IPR043723">
    <property type="entry name" value="DUF5665"/>
</dbReference>
<evidence type="ECO:0000313" key="3">
    <source>
        <dbReference type="Proteomes" id="UP000178448"/>
    </source>
</evidence>
<dbReference type="Proteomes" id="UP000178448">
    <property type="component" value="Unassembled WGS sequence"/>
</dbReference>
<dbReference type="STRING" id="1798374.A2Z33_01640"/>
<accession>A0A1F5YNZ4</accession>
<protein>
    <submittedName>
        <fullName evidence="2">Uncharacterized protein</fullName>
    </submittedName>
</protein>
<dbReference type="AlphaFoldDB" id="A0A1F5YNZ4"/>